<evidence type="ECO:0000256" key="2">
    <source>
        <dbReference type="ARBA" id="ARBA00022692"/>
    </source>
</evidence>
<dbReference type="AlphaFoldDB" id="A0A166DTZ6"/>
<dbReference type="Gene3D" id="1.20.1250.20">
    <property type="entry name" value="MFS general substrate transporter like domains"/>
    <property type="match status" value="1"/>
</dbReference>
<proteinExistence type="predicted"/>
<evidence type="ECO:0000256" key="1">
    <source>
        <dbReference type="ARBA" id="ARBA00004141"/>
    </source>
</evidence>
<name>A0A166DTZ6_9EURY</name>
<feature type="transmembrane region" description="Helical" evidence="5">
    <location>
        <begin position="21"/>
        <end position="39"/>
    </location>
</feature>
<dbReference type="EMBL" id="LWMW01000103">
    <property type="protein sequence ID" value="KZX15949.1"/>
    <property type="molecule type" value="Genomic_DNA"/>
</dbReference>
<comment type="caution">
    <text evidence="7">The sequence shown here is derived from an EMBL/GenBank/DDBJ whole genome shotgun (WGS) entry which is preliminary data.</text>
</comment>
<reference evidence="7 8" key="1">
    <citation type="submission" date="2016-04" db="EMBL/GenBank/DDBJ databases">
        <title>Genome sequence of Methanobrevibacter cuticularis DSM 11139.</title>
        <authorList>
            <person name="Poehlein A."/>
            <person name="Seedorf H."/>
            <person name="Daniel R."/>
        </authorList>
    </citation>
    <scope>NUCLEOTIDE SEQUENCE [LARGE SCALE GENOMIC DNA]</scope>
    <source>
        <strain evidence="7 8">DSM 11139</strain>
    </source>
</reference>
<dbReference type="PRINTS" id="PR01035">
    <property type="entry name" value="TCRTETA"/>
</dbReference>
<dbReference type="PANTHER" id="PTHR43683:SF1">
    <property type="entry name" value="MULTIDRUG EFFLUX PROTEIN YFMO"/>
    <property type="match status" value="1"/>
</dbReference>
<feature type="transmembrane region" description="Helical" evidence="5">
    <location>
        <begin position="173"/>
        <end position="193"/>
    </location>
</feature>
<keyword evidence="2 5" id="KW-0812">Transmembrane</keyword>
<keyword evidence="8" id="KW-1185">Reference proteome</keyword>
<evidence type="ECO:0000313" key="8">
    <source>
        <dbReference type="Proteomes" id="UP000077275"/>
    </source>
</evidence>
<dbReference type="RefSeq" id="WP_084270738.1">
    <property type="nucleotide sequence ID" value="NZ_LWMW01000103.1"/>
</dbReference>
<protein>
    <submittedName>
        <fullName evidence="7">Multidrug efflux protein YfmO</fullName>
    </submittedName>
</protein>
<dbReference type="InterPro" id="IPR020846">
    <property type="entry name" value="MFS_dom"/>
</dbReference>
<keyword evidence="4 5" id="KW-0472">Membrane</keyword>
<dbReference type="GO" id="GO:0016020">
    <property type="term" value="C:membrane"/>
    <property type="evidence" value="ECO:0007669"/>
    <property type="project" value="UniProtKB-SubCell"/>
</dbReference>
<dbReference type="Pfam" id="PF07690">
    <property type="entry name" value="MFS_1"/>
    <property type="match status" value="1"/>
</dbReference>
<evidence type="ECO:0000256" key="5">
    <source>
        <dbReference type="SAM" id="Phobius"/>
    </source>
</evidence>
<dbReference type="OrthoDB" id="8919at2157"/>
<organism evidence="7 8">
    <name type="scientific">Methanobrevibacter cuticularis</name>
    <dbReference type="NCBI Taxonomy" id="47311"/>
    <lineage>
        <taxon>Archaea</taxon>
        <taxon>Methanobacteriati</taxon>
        <taxon>Methanobacteriota</taxon>
        <taxon>Methanomada group</taxon>
        <taxon>Methanobacteria</taxon>
        <taxon>Methanobacteriales</taxon>
        <taxon>Methanobacteriaceae</taxon>
        <taxon>Methanobrevibacter</taxon>
    </lineage>
</organism>
<dbReference type="Proteomes" id="UP000077275">
    <property type="component" value="Unassembled WGS sequence"/>
</dbReference>
<sequence>MKVLFRNLLVSIKQNTKASKVVWAVFLACVTAFMGLGLVDPILPIIAQQLGASKIEVSMLFTAYSAVMAVTMLVTATISKRVGIKRTLLVGVSIIAIFSILCGLSNDIWSIIFLRGFWGLGNALFIAVALTAIILFSDKTTHESVILYEIAIGLGFSVGPLVGGLLGDISWKFPFFGVGILMMMGFIMLLVLIPKSTTKEIESYDDDTSLVTTIKSLKNPHIKVFGTFSFLYNF</sequence>
<feature type="transmembrane region" description="Helical" evidence="5">
    <location>
        <begin position="59"/>
        <end position="76"/>
    </location>
</feature>
<dbReference type="SUPFAM" id="SSF103473">
    <property type="entry name" value="MFS general substrate transporter"/>
    <property type="match status" value="1"/>
</dbReference>
<feature type="domain" description="Major facilitator superfamily (MFS) profile" evidence="6">
    <location>
        <begin position="21"/>
        <end position="234"/>
    </location>
</feature>
<dbReference type="PATRIC" id="fig|47311.3.peg.1285"/>
<dbReference type="PROSITE" id="PS50850">
    <property type="entry name" value="MFS"/>
    <property type="match status" value="1"/>
</dbReference>
<dbReference type="GO" id="GO:0022857">
    <property type="term" value="F:transmembrane transporter activity"/>
    <property type="evidence" value="ECO:0007669"/>
    <property type="project" value="InterPro"/>
</dbReference>
<dbReference type="STRING" id="47311.MBCUT_11720"/>
<dbReference type="PANTHER" id="PTHR43683">
    <property type="entry name" value="MULTIDRUG EFFLUX PROTEIN YFMO"/>
    <property type="match status" value="1"/>
</dbReference>
<evidence type="ECO:0000256" key="3">
    <source>
        <dbReference type="ARBA" id="ARBA00022989"/>
    </source>
</evidence>
<evidence type="ECO:0000313" key="7">
    <source>
        <dbReference type="EMBL" id="KZX15949.1"/>
    </source>
</evidence>
<dbReference type="InterPro" id="IPR011701">
    <property type="entry name" value="MFS"/>
</dbReference>
<accession>A0A166DTZ6</accession>
<evidence type="ECO:0000256" key="4">
    <source>
        <dbReference type="ARBA" id="ARBA00023136"/>
    </source>
</evidence>
<comment type="subcellular location">
    <subcellularLocation>
        <location evidence="1">Membrane</location>
        <topology evidence="1">Multi-pass membrane protein</topology>
    </subcellularLocation>
</comment>
<feature type="transmembrane region" description="Helical" evidence="5">
    <location>
        <begin position="117"/>
        <end position="136"/>
    </location>
</feature>
<feature type="transmembrane region" description="Helical" evidence="5">
    <location>
        <begin position="145"/>
        <end position="167"/>
    </location>
</feature>
<evidence type="ECO:0000259" key="6">
    <source>
        <dbReference type="PROSITE" id="PS50850"/>
    </source>
</evidence>
<gene>
    <name evidence="7" type="primary">yfmO_1</name>
    <name evidence="7" type="ORF">MBCUT_11720</name>
</gene>
<dbReference type="InterPro" id="IPR036259">
    <property type="entry name" value="MFS_trans_sf"/>
</dbReference>
<feature type="transmembrane region" description="Helical" evidence="5">
    <location>
        <begin position="88"/>
        <end position="111"/>
    </location>
</feature>
<dbReference type="InterPro" id="IPR001958">
    <property type="entry name" value="Tet-R_TetA/multi-R_MdtG-like"/>
</dbReference>
<dbReference type="InterPro" id="IPR053200">
    <property type="entry name" value="YfmO-like"/>
</dbReference>
<keyword evidence="3 5" id="KW-1133">Transmembrane helix</keyword>